<name>A0A4Y6E749_9CAUD</name>
<dbReference type="EMBL" id="MK880124">
    <property type="protein sequence ID" value="QDF14247.1"/>
    <property type="molecule type" value="Genomic_DNA"/>
</dbReference>
<protein>
    <submittedName>
        <fullName evidence="1">Uncharacterized protein</fullName>
    </submittedName>
</protein>
<gene>
    <name evidence="1" type="primary">74</name>
    <name evidence="1" type="ORF">SEA_IAMGROOT_74</name>
</gene>
<organism evidence="1 2">
    <name type="scientific">Microbacterium phage IAmGroot</name>
    <dbReference type="NCBI Taxonomy" id="2588486"/>
    <lineage>
        <taxon>Viruses</taxon>
        <taxon>Duplodnaviria</taxon>
        <taxon>Heunggongvirae</taxon>
        <taxon>Uroviricota</taxon>
        <taxon>Caudoviricetes</taxon>
        <taxon>Casidaviridae</taxon>
        <taxon>Gardenstatevirus</taxon>
        <taxon>Gardenstatevirus iamgroot</taxon>
    </lineage>
</organism>
<evidence type="ECO:0000313" key="1">
    <source>
        <dbReference type="EMBL" id="QDF14247.1"/>
    </source>
</evidence>
<reference evidence="2" key="1">
    <citation type="submission" date="2019-05" db="EMBL/GenBank/DDBJ databases">
        <authorList>
            <person name="Matney K."/>
            <person name="Lacafta O."/>
            <person name="Ahmed J."/>
            <person name="Anderson S."/>
            <person name="Assadpour T."/>
            <person name="Espinosa K."/>
            <person name="Gadsden T."/>
            <person name="Graham A."/>
            <person name="Hajjar W."/>
            <person name="Howard T."/>
            <person name="Matsen K."/>
            <person name="Osu J."/>
            <person name="Rup E."/>
            <person name="Sang H."/>
            <person name="Wadi S."/>
            <person name="McNeal J."/>
            <person name="Temple L."/>
        </authorList>
    </citation>
    <scope>NUCLEOTIDE SEQUENCE [LARGE SCALE GENOMIC DNA]</scope>
</reference>
<proteinExistence type="predicted"/>
<accession>A0A4Y6E749</accession>
<sequence>MTDTDSPEPGAFATAPIDVLLRNWQQAPADSTRETPEGYYARKLLARAVARGRAEGMNTAALVVALARSLEKIAATLPPPLSPAQLERLLAPALPSPSDPEDPVYPV</sequence>
<dbReference type="Proteomes" id="UP000317085">
    <property type="component" value="Segment"/>
</dbReference>
<evidence type="ECO:0000313" key="2">
    <source>
        <dbReference type="Proteomes" id="UP000317085"/>
    </source>
</evidence>
<keyword evidence="2" id="KW-1185">Reference proteome</keyword>